<dbReference type="InterPro" id="IPR029071">
    <property type="entry name" value="Ubiquitin-like_domsf"/>
</dbReference>
<name>A0A9P6R966_9FUNG</name>
<dbReference type="SMART" id="SM00184">
    <property type="entry name" value="RING"/>
    <property type="match status" value="1"/>
</dbReference>
<proteinExistence type="predicted"/>
<accession>A0A9P6R966</accession>
<evidence type="ECO:0000259" key="3">
    <source>
        <dbReference type="PROSITE" id="PS50089"/>
    </source>
</evidence>
<evidence type="ECO:0000313" key="4">
    <source>
        <dbReference type="EMBL" id="KAG0315294.1"/>
    </source>
</evidence>
<gene>
    <name evidence="4" type="ORF">BGZ97_008398</name>
</gene>
<dbReference type="OrthoDB" id="428577at2759"/>
<evidence type="ECO:0000259" key="2">
    <source>
        <dbReference type="PROSITE" id="PS50053"/>
    </source>
</evidence>
<keyword evidence="1" id="KW-0479">Metal-binding</keyword>
<dbReference type="Gene3D" id="3.30.40.10">
    <property type="entry name" value="Zinc/RING finger domain, C3HC4 (zinc finger)"/>
    <property type="match status" value="1"/>
</dbReference>
<dbReference type="CDD" id="cd17039">
    <property type="entry name" value="Ubl_ubiquitin_like"/>
    <property type="match status" value="2"/>
</dbReference>
<dbReference type="InterPro" id="IPR013083">
    <property type="entry name" value="Znf_RING/FYVE/PHD"/>
</dbReference>
<dbReference type="SUPFAM" id="SSF57850">
    <property type="entry name" value="RING/U-box"/>
    <property type="match status" value="1"/>
</dbReference>
<dbReference type="PROSITE" id="PS50089">
    <property type="entry name" value="ZF_RING_2"/>
    <property type="match status" value="1"/>
</dbReference>
<dbReference type="SMART" id="SM00213">
    <property type="entry name" value="UBQ"/>
    <property type="match status" value="2"/>
</dbReference>
<dbReference type="SUPFAM" id="SSF54236">
    <property type="entry name" value="Ubiquitin-like"/>
    <property type="match status" value="2"/>
</dbReference>
<organism evidence="4 5">
    <name type="scientific">Linnemannia gamsii</name>
    <dbReference type="NCBI Taxonomy" id="64522"/>
    <lineage>
        <taxon>Eukaryota</taxon>
        <taxon>Fungi</taxon>
        <taxon>Fungi incertae sedis</taxon>
        <taxon>Mucoromycota</taxon>
        <taxon>Mortierellomycotina</taxon>
        <taxon>Mortierellomycetes</taxon>
        <taxon>Mortierellales</taxon>
        <taxon>Mortierellaceae</taxon>
        <taxon>Linnemannia</taxon>
    </lineage>
</organism>
<keyword evidence="1" id="KW-0862">Zinc</keyword>
<protein>
    <submittedName>
        <fullName evidence="4">Uncharacterized protein</fullName>
    </submittedName>
</protein>
<dbReference type="GO" id="GO:0008270">
    <property type="term" value="F:zinc ion binding"/>
    <property type="evidence" value="ECO:0007669"/>
    <property type="project" value="UniProtKB-KW"/>
</dbReference>
<dbReference type="EMBL" id="JAAAIN010000383">
    <property type="protein sequence ID" value="KAG0315294.1"/>
    <property type="molecule type" value="Genomic_DNA"/>
</dbReference>
<dbReference type="PANTHER" id="PTHR10666">
    <property type="entry name" value="UBIQUITIN"/>
    <property type="match status" value="1"/>
</dbReference>
<keyword evidence="1" id="KW-0863">Zinc-finger</keyword>
<evidence type="ECO:0000313" key="5">
    <source>
        <dbReference type="Proteomes" id="UP000823405"/>
    </source>
</evidence>
<reference evidence="4" key="1">
    <citation type="journal article" date="2020" name="Fungal Divers.">
        <title>Resolving the Mortierellaceae phylogeny through synthesis of multi-gene phylogenetics and phylogenomics.</title>
        <authorList>
            <person name="Vandepol N."/>
            <person name="Liber J."/>
            <person name="Desiro A."/>
            <person name="Na H."/>
            <person name="Kennedy M."/>
            <person name="Barry K."/>
            <person name="Grigoriev I.V."/>
            <person name="Miller A.N."/>
            <person name="O'Donnell K."/>
            <person name="Stajich J.E."/>
            <person name="Bonito G."/>
        </authorList>
    </citation>
    <scope>NUCLEOTIDE SEQUENCE</scope>
    <source>
        <strain evidence="4">NVP60</strain>
    </source>
</reference>
<comment type="caution">
    <text evidence="4">The sequence shown here is derived from an EMBL/GenBank/DDBJ whole genome shotgun (WGS) entry which is preliminary data.</text>
</comment>
<keyword evidence="5" id="KW-1185">Reference proteome</keyword>
<dbReference type="InterPro" id="IPR001841">
    <property type="entry name" value="Znf_RING"/>
</dbReference>
<feature type="domain" description="Ubiquitin-like" evidence="2">
    <location>
        <begin position="89"/>
        <end position="164"/>
    </location>
</feature>
<dbReference type="PROSITE" id="PS50053">
    <property type="entry name" value="UBIQUITIN_2"/>
    <property type="match status" value="1"/>
</dbReference>
<dbReference type="Proteomes" id="UP000823405">
    <property type="component" value="Unassembled WGS sequence"/>
</dbReference>
<dbReference type="AlphaFoldDB" id="A0A9P6R966"/>
<sequence>MPTMVDILIANNGPSDAIKVPCTLDEPISCLIKNIQAKLGIDSSSICNQALFINGRRLKDHTQTLAHYRILGSILTYRSLSAYTPGCSISILIVTPNGNAMPLTCHAETLVEDVKQYIQSRLGIPIDLQTLTYDDFQPDDARLLKYYGIVHGSTLHLTLPRPKDAALPGLVFLDGLGDSLGVRKAQVSSWATQGRAASPGANVECQCRCTSTHRVICQKALGTLEIDRASFVCPNCDSSDNIIPVAIGFWKCKYHFHGIDASRGMQISSDWKEVKGEDCYHLVGARIDTAAWSRLVIETVSLIHGDTCTICVQPSQMLNVLKCGHRFHIGCMLKWKGCCPNCLLNQHLTTFASIKSKK</sequence>
<dbReference type="InterPro" id="IPR000626">
    <property type="entry name" value="Ubiquitin-like_dom"/>
</dbReference>
<dbReference type="InterPro" id="IPR050158">
    <property type="entry name" value="Ubiquitin_ubiquitin-like"/>
</dbReference>
<evidence type="ECO:0000256" key="1">
    <source>
        <dbReference type="PROSITE-ProRule" id="PRU00175"/>
    </source>
</evidence>
<feature type="domain" description="RING-type" evidence="3">
    <location>
        <begin position="308"/>
        <end position="342"/>
    </location>
</feature>
<dbReference type="Pfam" id="PF00240">
    <property type="entry name" value="ubiquitin"/>
    <property type="match status" value="1"/>
</dbReference>
<dbReference type="Gene3D" id="3.10.20.90">
    <property type="entry name" value="Phosphatidylinositol 3-kinase Catalytic Subunit, Chain A, domain 1"/>
    <property type="match status" value="1"/>
</dbReference>